<evidence type="ECO:0008006" key="5">
    <source>
        <dbReference type="Google" id="ProtNLM"/>
    </source>
</evidence>
<dbReference type="Pfam" id="PF15052">
    <property type="entry name" value="TMEM169"/>
    <property type="match status" value="1"/>
</dbReference>
<dbReference type="OrthoDB" id="10066407at2759"/>
<reference evidence="3 4" key="1">
    <citation type="submission" date="2020-11" db="EMBL/GenBank/DDBJ databases">
        <authorList>
            <person name="Wallbank WR R."/>
            <person name="Pardo Diaz C."/>
            <person name="Kozak K."/>
            <person name="Martin S."/>
            <person name="Jiggins C."/>
            <person name="Moest M."/>
            <person name="Warren A I."/>
            <person name="Generalovic N T."/>
            <person name="Byers J.R.P. K."/>
            <person name="Montejo-Kovacevich G."/>
            <person name="Yen C E."/>
        </authorList>
    </citation>
    <scope>NUCLEOTIDE SEQUENCE [LARGE SCALE GENOMIC DNA]</scope>
</reference>
<dbReference type="InterPro" id="IPR029386">
    <property type="entry name" value="TMEM169"/>
</dbReference>
<feature type="region of interest" description="Disordered" evidence="1">
    <location>
        <begin position="1"/>
        <end position="30"/>
    </location>
</feature>
<keyword evidence="2" id="KW-1133">Transmembrane helix</keyword>
<dbReference type="PANTHER" id="PTHR31777:SF0">
    <property type="entry name" value="TRANSMEMBRANE PROTEIN 169"/>
    <property type="match status" value="1"/>
</dbReference>
<gene>
    <name evidence="3" type="ORF">HERILL_LOCUS15211</name>
</gene>
<dbReference type="OMA" id="WLCSFLH"/>
<keyword evidence="4" id="KW-1185">Reference proteome</keyword>
<feature type="region of interest" description="Disordered" evidence="1">
    <location>
        <begin position="151"/>
        <end position="180"/>
    </location>
</feature>
<evidence type="ECO:0000256" key="1">
    <source>
        <dbReference type="SAM" id="MobiDB-lite"/>
    </source>
</evidence>
<feature type="transmembrane region" description="Helical" evidence="2">
    <location>
        <begin position="309"/>
        <end position="331"/>
    </location>
</feature>
<dbReference type="AlphaFoldDB" id="A0A7R8Z2E1"/>
<protein>
    <recommendedName>
        <fullName evidence="5">Transmembrane protein 169</fullName>
    </recommendedName>
</protein>
<evidence type="ECO:0000256" key="2">
    <source>
        <dbReference type="SAM" id="Phobius"/>
    </source>
</evidence>
<feature type="compositionally biased region" description="Polar residues" evidence="1">
    <location>
        <begin position="78"/>
        <end position="90"/>
    </location>
</feature>
<sequence>MVGKDCSSLKDRPVFIPPRKRQASKKVNGTQNYVDHIVSVQTRQKPSPTSPALEDALIKTSLLLKNKQPLPQLPKDALNSSVKNLSQSDTNESEDNELQTFDNISASHPTRRESSTVTPSSCCSGSSLDAKLSKSQDCLTTRSAKKRVNIRTDILPTRSPRRSPEEGENNTYEDLESGETSILNVEENSLDRYSTRRSTDSYLTMTGTIKRGRKKGQSVDLQINMSREELEKINAVALAAEVTKTQNLCCVCTPTTGLHVLLLSLMCLPFVILVTSVYSFYIGTLTWYNMFTYFNEEKSFFYRLVMSPVLILTYPFAIALCTIGLGLYAGWVQLSMQLTSWLNEIADVEKGFYGWLCGILKLSDCSPYEVVVLTDLRLPEDHVTVHSSMEELSL</sequence>
<keyword evidence="2" id="KW-0472">Membrane</keyword>
<feature type="compositionally biased region" description="Acidic residues" evidence="1">
    <location>
        <begin position="166"/>
        <end position="177"/>
    </location>
</feature>
<name>A0A7R8Z2E1_HERIL</name>
<proteinExistence type="predicted"/>
<evidence type="ECO:0000313" key="3">
    <source>
        <dbReference type="EMBL" id="CAD7092883.1"/>
    </source>
</evidence>
<feature type="region of interest" description="Disordered" evidence="1">
    <location>
        <begin position="69"/>
        <end position="129"/>
    </location>
</feature>
<keyword evidence="2" id="KW-0812">Transmembrane</keyword>
<feature type="compositionally biased region" description="Polar residues" evidence="1">
    <location>
        <begin position="98"/>
        <end position="108"/>
    </location>
</feature>
<dbReference type="InParanoid" id="A0A7R8Z2E1"/>
<feature type="transmembrane region" description="Helical" evidence="2">
    <location>
        <begin position="260"/>
        <end position="288"/>
    </location>
</feature>
<accession>A0A7R8Z2E1</accession>
<dbReference type="PANTHER" id="PTHR31777">
    <property type="entry name" value="TRANSMEMBRANE PROTEIN 169"/>
    <property type="match status" value="1"/>
</dbReference>
<feature type="compositionally biased region" description="Polar residues" evidence="1">
    <location>
        <begin position="115"/>
        <end position="129"/>
    </location>
</feature>
<dbReference type="EMBL" id="LR899014">
    <property type="protein sequence ID" value="CAD7092883.1"/>
    <property type="molecule type" value="Genomic_DNA"/>
</dbReference>
<evidence type="ECO:0000313" key="4">
    <source>
        <dbReference type="Proteomes" id="UP000594454"/>
    </source>
</evidence>
<dbReference type="Proteomes" id="UP000594454">
    <property type="component" value="Chromosome 6"/>
</dbReference>
<organism evidence="3 4">
    <name type="scientific">Hermetia illucens</name>
    <name type="common">Black soldier fly</name>
    <dbReference type="NCBI Taxonomy" id="343691"/>
    <lineage>
        <taxon>Eukaryota</taxon>
        <taxon>Metazoa</taxon>
        <taxon>Ecdysozoa</taxon>
        <taxon>Arthropoda</taxon>
        <taxon>Hexapoda</taxon>
        <taxon>Insecta</taxon>
        <taxon>Pterygota</taxon>
        <taxon>Neoptera</taxon>
        <taxon>Endopterygota</taxon>
        <taxon>Diptera</taxon>
        <taxon>Brachycera</taxon>
        <taxon>Stratiomyomorpha</taxon>
        <taxon>Stratiomyidae</taxon>
        <taxon>Hermetiinae</taxon>
        <taxon>Hermetia</taxon>
    </lineage>
</organism>